<dbReference type="AlphaFoldDB" id="A0A8K0AE93"/>
<feature type="transmembrane region" description="Helical" evidence="2">
    <location>
        <begin position="218"/>
        <end position="240"/>
    </location>
</feature>
<dbReference type="Proteomes" id="UP000838412">
    <property type="component" value="Chromosome 9"/>
</dbReference>
<feature type="region of interest" description="Disordered" evidence="1">
    <location>
        <begin position="90"/>
        <end position="163"/>
    </location>
</feature>
<keyword evidence="2" id="KW-0812">Transmembrane</keyword>
<organism evidence="3 4">
    <name type="scientific">Branchiostoma lanceolatum</name>
    <name type="common">Common lancelet</name>
    <name type="synonym">Amphioxus lanceolatum</name>
    <dbReference type="NCBI Taxonomy" id="7740"/>
    <lineage>
        <taxon>Eukaryota</taxon>
        <taxon>Metazoa</taxon>
        <taxon>Chordata</taxon>
        <taxon>Cephalochordata</taxon>
        <taxon>Leptocardii</taxon>
        <taxon>Amphioxiformes</taxon>
        <taxon>Branchiostomatidae</taxon>
        <taxon>Branchiostoma</taxon>
    </lineage>
</organism>
<evidence type="ECO:0000313" key="3">
    <source>
        <dbReference type="EMBL" id="CAH1273906.1"/>
    </source>
</evidence>
<feature type="compositionally biased region" description="Acidic residues" evidence="1">
    <location>
        <begin position="128"/>
        <end position="137"/>
    </location>
</feature>
<sequence length="398" mass="44521">MPPIGYRHREAIPKTGRKRNTGRRKTRNSARKRPRSRSKDKTQGSERQRTSVKHKPSCRHHRKNNTGTGRNKISLEANVQDIQQYLHLQERSKIKKGCCQRRAEGSDGRPVHCPGCRSSKRRKSQVDLQEDKDMDGEEVTKDGDHDVRSQREPYNTTADERGLRNGKEEDMIVLIGEDNNVARSEKDSEEESPFRKPSLKHETCGNAGKLQCSRQGPLICGTIHLIPSILMTLLAFTLYGHPIVPLHILGPVLVSLCFLMIVVGATHQIISTIRQLQQQQQRRRASNDEVKAFSHIEETPTGENPEEVLILEDLVTDDKEPGIITDNVVVAPEEVDSSEDDDSDSSTEDDAVQAPLIVEALTSSPSTESTGSGEDICFIDETEKSDSPSSSEAEYTDR</sequence>
<feature type="compositionally biased region" description="Basic and acidic residues" evidence="1">
    <location>
        <begin position="138"/>
        <end position="151"/>
    </location>
</feature>
<dbReference type="EMBL" id="OV696694">
    <property type="protein sequence ID" value="CAH1273906.1"/>
    <property type="molecule type" value="Genomic_DNA"/>
</dbReference>
<evidence type="ECO:0000256" key="1">
    <source>
        <dbReference type="SAM" id="MobiDB-lite"/>
    </source>
</evidence>
<feature type="region of interest" description="Disordered" evidence="1">
    <location>
        <begin position="177"/>
        <end position="200"/>
    </location>
</feature>
<protein>
    <submittedName>
        <fullName evidence="3">Hypp5223 protein</fullName>
    </submittedName>
</protein>
<evidence type="ECO:0000256" key="2">
    <source>
        <dbReference type="SAM" id="Phobius"/>
    </source>
</evidence>
<gene>
    <name evidence="3" type="primary">Hypp5223</name>
    <name evidence="3" type="ORF">BLAG_LOCUS25098</name>
</gene>
<feature type="compositionally biased region" description="Acidic residues" evidence="1">
    <location>
        <begin position="333"/>
        <end position="351"/>
    </location>
</feature>
<proteinExistence type="predicted"/>
<feature type="region of interest" description="Disordered" evidence="1">
    <location>
        <begin position="329"/>
        <end position="398"/>
    </location>
</feature>
<reference evidence="3" key="1">
    <citation type="submission" date="2022-01" db="EMBL/GenBank/DDBJ databases">
        <authorList>
            <person name="Braso-Vives M."/>
        </authorList>
    </citation>
    <scope>NUCLEOTIDE SEQUENCE</scope>
</reference>
<feature type="region of interest" description="Disordered" evidence="1">
    <location>
        <begin position="1"/>
        <end position="75"/>
    </location>
</feature>
<feature type="compositionally biased region" description="Basic and acidic residues" evidence="1">
    <location>
        <begin position="37"/>
        <end position="49"/>
    </location>
</feature>
<evidence type="ECO:0000313" key="4">
    <source>
        <dbReference type="Proteomes" id="UP000838412"/>
    </source>
</evidence>
<keyword evidence="2" id="KW-0472">Membrane</keyword>
<keyword evidence="4" id="KW-1185">Reference proteome</keyword>
<keyword evidence="2" id="KW-1133">Transmembrane helix</keyword>
<dbReference type="OrthoDB" id="10544020at2759"/>
<name>A0A8K0AE93_BRALA</name>
<feature type="compositionally biased region" description="Basic residues" evidence="1">
    <location>
        <begin position="50"/>
        <end position="64"/>
    </location>
</feature>
<feature type="transmembrane region" description="Helical" evidence="2">
    <location>
        <begin position="252"/>
        <end position="273"/>
    </location>
</feature>
<accession>A0A8K0AE93</accession>
<feature type="compositionally biased region" description="Basic residues" evidence="1">
    <location>
        <begin position="15"/>
        <end position="36"/>
    </location>
</feature>
<feature type="compositionally biased region" description="Low complexity" evidence="1">
    <location>
        <begin position="362"/>
        <end position="374"/>
    </location>
</feature>
<feature type="compositionally biased region" description="Polar residues" evidence="1">
    <location>
        <begin position="387"/>
        <end position="398"/>
    </location>
</feature>
<feature type="compositionally biased region" description="Basic and acidic residues" evidence="1">
    <location>
        <begin position="101"/>
        <end position="110"/>
    </location>
</feature>